<sequence>MPSQYHEQAPIGQRMSIFAISSIVGLSLILLAASFFLHKMSVKGDAKASTVFFSKSVATSLAPFVEKNVMLQNNNTILRSITEASPNIAVMAFRLQGDNTLGLYGHSSAVGIDIPQNPPSTEAYTEHADYLQSSSIIYSSDNKPIGLVIVRNYLEGQNSVNFKWLLLAFVAIVLAALLGSMLAGNMRKSVLKQIDKFQQIANQIVKKKDWSLRYSEDVDREFSRLALSINKLMDEVEGKAQDQNAVQLQIEELNQTLEQRVKQRTTELTAAKEAAEKASESKSTFLATMSHEIRTPMNGIIGTLDLLRKTVLDKPQFRMTDTVRESAFALLRIIDDILDFSKIEAGKMEIEKIPVSVTEIVEAVARILQPVAIEKKITLKVFVDPNVPNGLITDPVRIRQILYNLAGNALKFTDNRDGNMAQVVISAELHNQTMDFADIRFTVSDTGRGMSKRQTQTIFQPFNQGDSSITRQFGGTGLGLSICQRLAELMYGKIQLESTPGVGTTFIVDIPMHLSNDLENQPAELFSGKQIWGVFPDKEDRNHAQRYLTYFQAEYRFFESDGALLDRVQKYANESAALDALLLDARYSINETKKLIQALVDGNYVNRCKFVIITTDPTQFNDIESDRIVFLVATPLCLTNFIDATAVATGKRAPKQDNVSDDINSVEVVRAPTVEEARAQGNLILLVEDNPLNQKVLQDQLSMLGYASEVANDGQEALKMWKAEHYPLVLTDIHMPHMTGYDLSQAIREEERANDYEKSSYIIAITANALKGEAQKCFSLGMNDFITKPVELVTLDKLLHKWLPIDKKAIAATAPAKSDSVEFADDAVCIETMTSFLGDDSSKHKEYLSTFISHGADLIGRIKDSLTIMDKANIQGIAHQMKSASKTVGALPLATASETLEHTIKHEREGDLSVLVKDVETKFEQVKLYNQTKM</sequence>
<dbReference type="CDD" id="cd17546">
    <property type="entry name" value="REC_hyHK_CKI1_RcsC-like"/>
    <property type="match status" value="1"/>
</dbReference>
<evidence type="ECO:0000256" key="14">
    <source>
        <dbReference type="ARBA" id="ARBA00064003"/>
    </source>
</evidence>
<dbReference type="Gene3D" id="3.30.565.10">
    <property type="entry name" value="Histidine kinase-like ATPase, C-terminal domain"/>
    <property type="match status" value="1"/>
</dbReference>
<keyword evidence="10" id="KW-0067">ATP-binding</keyword>
<evidence type="ECO:0000256" key="9">
    <source>
        <dbReference type="ARBA" id="ARBA00022777"/>
    </source>
</evidence>
<evidence type="ECO:0000256" key="5">
    <source>
        <dbReference type="ARBA" id="ARBA00022553"/>
    </source>
</evidence>
<dbReference type="SUPFAM" id="SSF52172">
    <property type="entry name" value="CheY-like"/>
    <property type="match status" value="1"/>
</dbReference>
<dbReference type="CDD" id="cd00082">
    <property type="entry name" value="HisKA"/>
    <property type="match status" value="1"/>
</dbReference>
<dbReference type="InterPro" id="IPR004358">
    <property type="entry name" value="Sig_transdc_His_kin-like_C"/>
</dbReference>
<dbReference type="SUPFAM" id="SSF55874">
    <property type="entry name" value="ATPase domain of HSP90 chaperone/DNA topoisomerase II/histidine kinase"/>
    <property type="match status" value="1"/>
</dbReference>
<dbReference type="PANTHER" id="PTHR45339">
    <property type="entry name" value="HYBRID SIGNAL TRANSDUCTION HISTIDINE KINASE J"/>
    <property type="match status" value="1"/>
</dbReference>
<dbReference type="Pfam" id="PF01627">
    <property type="entry name" value="Hpt"/>
    <property type="match status" value="1"/>
</dbReference>
<evidence type="ECO:0000313" key="23">
    <source>
        <dbReference type="Proteomes" id="UP000244441"/>
    </source>
</evidence>
<dbReference type="SMART" id="SM00448">
    <property type="entry name" value="REC"/>
    <property type="match status" value="1"/>
</dbReference>
<comment type="subcellular location">
    <subcellularLocation>
        <location evidence="2">Cell membrane</location>
        <topology evidence="2">Multi-pass membrane protein</topology>
    </subcellularLocation>
</comment>
<evidence type="ECO:0000256" key="4">
    <source>
        <dbReference type="ARBA" id="ARBA00022475"/>
    </source>
</evidence>
<keyword evidence="13 18" id="KW-0472">Membrane</keyword>
<dbReference type="Gene3D" id="1.10.287.130">
    <property type="match status" value="1"/>
</dbReference>
<dbReference type="InterPro" id="IPR003661">
    <property type="entry name" value="HisK_dim/P_dom"/>
</dbReference>
<evidence type="ECO:0000256" key="16">
    <source>
        <dbReference type="PROSITE-ProRule" id="PRU00110"/>
    </source>
</evidence>
<evidence type="ECO:0000256" key="15">
    <source>
        <dbReference type="ARBA" id="ARBA00068150"/>
    </source>
</evidence>
<dbReference type="Pfam" id="PF02518">
    <property type="entry name" value="HATPase_c"/>
    <property type="match status" value="1"/>
</dbReference>
<evidence type="ECO:0000256" key="17">
    <source>
        <dbReference type="PROSITE-ProRule" id="PRU00169"/>
    </source>
</evidence>
<dbReference type="InterPro" id="IPR003594">
    <property type="entry name" value="HATPase_dom"/>
</dbReference>
<evidence type="ECO:0000259" key="21">
    <source>
        <dbReference type="PROSITE" id="PS50894"/>
    </source>
</evidence>
<dbReference type="Pfam" id="PF00072">
    <property type="entry name" value="Response_reg"/>
    <property type="match status" value="1"/>
</dbReference>
<dbReference type="PROSITE" id="PS50109">
    <property type="entry name" value="HIS_KIN"/>
    <property type="match status" value="1"/>
</dbReference>
<evidence type="ECO:0000256" key="2">
    <source>
        <dbReference type="ARBA" id="ARBA00004651"/>
    </source>
</evidence>
<dbReference type="FunFam" id="3.30.565.10:FF:000010">
    <property type="entry name" value="Sensor histidine kinase RcsC"/>
    <property type="match status" value="1"/>
</dbReference>
<dbReference type="InterPro" id="IPR011006">
    <property type="entry name" value="CheY-like_superfamily"/>
</dbReference>
<evidence type="ECO:0000313" key="22">
    <source>
        <dbReference type="EMBL" id="AWB66743.1"/>
    </source>
</evidence>
<evidence type="ECO:0000259" key="20">
    <source>
        <dbReference type="PROSITE" id="PS50110"/>
    </source>
</evidence>
<dbReference type="Pfam" id="PF00512">
    <property type="entry name" value="HisKA"/>
    <property type="match status" value="1"/>
</dbReference>
<dbReference type="SMART" id="SM00387">
    <property type="entry name" value="HATPase_c"/>
    <property type="match status" value="1"/>
</dbReference>
<feature type="modified residue" description="Phosphohistidine" evidence="16">
    <location>
        <position position="879"/>
    </location>
</feature>
<dbReference type="PANTHER" id="PTHR45339:SF1">
    <property type="entry name" value="HYBRID SIGNAL TRANSDUCTION HISTIDINE KINASE J"/>
    <property type="match status" value="1"/>
</dbReference>
<dbReference type="AlphaFoldDB" id="A0A2S0VRA7"/>
<dbReference type="EC" id="2.7.13.3" evidence="3"/>
<evidence type="ECO:0000256" key="8">
    <source>
        <dbReference type="ARBA" id="ARBA00022741"/>
    </source>
</evidence>
<dbReference type="InterPro" id="IPR036641">
    <property type="entry name" value="HPT_dom_sf"/>
</dbReference>
<dbReference type="PROSITE" id="PS50110">
    <property type="entry name" value="RESPONSE_REGULATORY"/>
    <property type="match status" value="1"/>
</dbReference>
<keyword evidence="6" id="KW-0808">Transferase</keyword>
<dbReference type="PROSITE" id="PS50894">
    <property type="entry name" value="HPT"/>
    <property type="match status" value="1"/>
</dbReference>
<keyword evidence="5 17" id="KW-0597">Phosphoprotein</keyword>
<dbReference type="InterPro" id="IPR036097">
    <property type="entry name" value="HisK_dim/P_sf"/>
</dbReference>
<name>A0A2S0VRA7_9ALTE</name>
<dbReference type="CDD" id="cd16922">
    <property type="entry name" value="HATPase_EvgS-ArcB-TorS-like"/>
    <property type="match status" value="1"/>
</dbReference>
<dbReference type="FunFam" id="1.10.287.130:FF:000002">
    <property type="entry name" value="Two-component osmosensing histidine kinase"/>
    <property type="match status" value="1"/>
</dbReference>
<organism evidence="22 23">
    <name type="scientific">Saccharobesus litoralis</name>
    <dbReference type="NCBI Taxonomy" id="2172099"/>
    <lineage>
        <taxon>Bacteria</taxon>
        <taxon>Pseudomonadati</taxon>
        <taxon>Pseudomonadota</taxon>
        <taxon>Gammaproteobacteria</taxon>
        <taxon>Alteromonadales</taxon>
        <taxon>Alteromonadaceae</taxon>
        <taxon>Saccharobesus</taxon>
    </lineage>
</organism>
<reference evidence="22 23" key="1">
    <citation type="submission" date="2018-01" db="EMBL/GenBank/DDBJ databases">
        <title>Genome sequence of a Cantenovulum-like bacteria.</title>
        <authorList>
            <person name="Tan W.R."/>
            <person name="Lau N.-S."/>
            <person name="Go F."/>
            <person name="Amirul A.-A.A."/>
        </authorList>
    </citation>
    <scope>NUCLEOTIDE SEQUENCE [LARGE SCALE GENOMIC DNA]</scope>
    <source>
        <strain evidence="22 23">CCB-QB4</strain>
    </source>
</reference>
<evidence type="ECO:0000256" key="1">
    <source>
        <dbReference type="ARBA" id="ARBA00000085"/>
    </source>
</evidence>
<dbReference type="GO" id="GO:0005524">
    <property type="term" value="F:ATP binding"/>
    <property type="evidence" value="ECO:0007669"/>
    <property type="project" value="UniProtKB-KW"/>
</dbReference>
<dbReference type="InterPro" id="IPR008207">
    <property type="entry name" value="Sig_transdc_His_kin_Hpt_dom"/>
</dbReference>
<evidence type="ECO:0000256" key="12">
    <source>
        <dbReference type="ARBA" id="ARBA00023012"/>
    </source>
</evidence>
<evidence type="ECO:0000256" key="13">
    <source>
        <dbReference type="ARBA" id="ARBA00023136"/>
    </source>
</evidence>
<gene>
    <name evidence="22" type="ORF">C2869_10020</name>
</gene>
<dbReference type="InterPro" id="IPR036890">
    <property type="entry name" value="HATPase_C_sf"/>
</dbReference>
<dbReference type="GO" id="GO:0005886">
    <property type="term" value="C:plasma membrane"/>
    <property type="evidence" value="ECO:0007669"/>
    <property type="project" value="UniProtKB-SubCell"/>
</dbReference>
<feature type="modified residue" description="4-aspartylphosphate" evidence="17">
    <location>
        <position position="732"/>
    </location>
</feature>
<dbReference type="PRINTS" id="PR00344">
    <property type="entry name" value="BCTRLSENSOR"/>
</dbReference>
<dbReference type="RefSeq" id="WP_108602799.1">
    <property type="nucleotide sequence ID" value="NZ_CP026604.1"/>
</dbReference>
<dbReference type="GO" id="GO:0000155">
    <property type="term" value="F:phosphorelay sensor kinase activity"/>
    <property type="evidence" value="ECO:0007669"/>
    <property type="project" value="InterPro"/>
</dbReference>
<feature type="transmembrane region" description="Helical" evidence="18">
    <location>
        <begin position="164"/>
        <end position="183"/>
    </location>
</feature>
<comment type="catalytic activity">
    <reaction evidence="1">
        <text>ATP + protein L-histidine = ADP + protein N-phospho-L-histidine.</text>
        <dbReference type="EC" id="2.7.13.3"/>
    </reaction>
</comment>
<evidence type="ECO:0000256" key="3">
    <source>
        <dbReference type="ARBA" id="ARBA00012438"/>
    </source>
</evidence>
<evidence type="ECO:0000256" key="10">
    <source>
        <dbReference type="ARBA" id="ARBA00022840"/>
    </source>
</evidence>
<evidence type="ECO:0000256" key="11">
    <source>
        <dbReference type="ARBA" id="ARBA00022989"/>
    </source>
</evidence>
<feature type="domain" description="Response regulatory" evidence="20">
    <location>
        <begin position="683"/>
        <end position="803"/>
    </location>
</feature>
<evidence type="ECO:0000256" key="18">
    <source>
        <dbReference type="SAM" id="Phobius"/>
    </source>
</evidence>
<keyword evidence="4" id="KW-1003">Cell membrane</keyword>
<feature type="domain" description="HPt" evidence="21">
    <location>
        <begin position="840"/>
        <end position="934"/>
    </location>
</feature>
<dbReference type="Proteomes" id="UP000244441">
    <property type="component" value="Chromosome"/>
</dbReference>
<keyword evidence="9 22" id="KW-0418">Kinase</keyword>
<feature type="transmembrane region" description="Helical" evidence="18">
    <location>
        <begin position="15"/>
        <end position="37"/>
    </location>
</feature>
<dbReference type="SUPFAM" id="SSF47226">
    <property type="entry name" value="Histidine-containing phosphotransfer domain, HPT domain"/>
    <property type="match status" value="1"/>
</dbReference>
<dbReference type="Gene3D" id="1.20.120.160">
    <property type="entry name" value="HPT domain"/>
    <property type="match status" value="1"/>
</dbReference>
<feature type="domain" description="Histidine kinase" evidence="19">
    <location>
        <begin position="288"/>
        <end position="514"/>
    </location>
</feature>
<dbReference type="EMBL" id="CP026604">
    <property type="protein sequence ID" value="AWB66743.1"/>
    <property type="molecule type" value="Genomic_DNA"/>
</dbReference>
<keyword evidence="8" id="KW-0547">Nucleotide-binding</keyword>
<comment type="subunit">
    <text evidence="14">At low DSF concentrations, interacts with RpfF.</text>
</comment>
<dbReference type="InterPro" id="IPR001789">
    <property type="entry name" value="Sig_transdc_resp-reg_receiver"/>
</dbReference>
<dbReference type="KEGG" id="cate:C2869_10020"/>
<evidence type="ECO:0000256" key="7">
    <source>
        <dbReference type="ARBA" id="ARBA00022692"/>
    </source>
</evidence>
<keyword evidence="23" id="KW-1185">Reference proteome</keyword>
<keyword evidence="12" id="KW-0902">Two-component regulatory system</keyword>
<dbReference type="Gene3D" id="3.40.50.2300">
    <property type="match status" value="1"/>
</dbReference>
<proteinExistence type="predicted"/>
<dbReference type="OrthoDB" id="9810730at2"/>
<keyword evidence="7 18" id="KW-0812">Transmembrane</keyword>
<accession>A0A2S0VRA7</accession>
<keyword evidence="11 18" id="KW-1133">Transmembrane helix</keyword>
<dbReference type="SUPFAM" id="SSF47384">
    <property type="entry name" value="Homodimeric domain of signal transducing histidine kinase"/>
    <property type="match status" value="1"/>
</dbReference>
<protein>
    <recommendedName>
        <fullName evidence="15">Sensory/regulatory protein RpfC</fullName>
        <ecNumber evidence="3">2.7.13.3</ecNumber>
    </recommendedName>
</protein>
<dbReference type="InterPro" id="IPR005467">
    <property type="entry name" value="His_kinase_dom"/>
</dbReference>
<evidence type="ECO:0000256" key="6">
    <source>
        <dbReference type="ARBA" id="ARBA00022679"/>
    </source>
</evidence>
<evidence type="ECO:0000259" key="19">
    <source>
        <dbReference type="PROSITE" id="PS50109"/>
    </source>
</evidence>
<dbReference type="SMART" id="SM00388">
    <property type="entry name" value="HisKA"/>
    <property type="match status" value="1"/>
</dbReference>